<name>A0ABP3UQV8_9CLOT</name>
<reference evidence="3" key="1">
    <citation type="journal article" date="2019" name="Int. J. Syst. Evol. Microbiol.">
        <title>The Global Catalogue of Microorganisms (GCM) 10K type strain sequencing project: providing services to taxonomists for standard genome sequencing and annotation.</title>
        <authorList>
            <consortium name="The Broad Institute Genomics Platform"/>
            <consortium name="The Broad Institute Genome Sequencing Center for Infectious Disease"/>
            <person name="Wu L."/>
            <person name="Ma J."/>
        </authorList>
    </citation>
    <scope>NUCLEOTIDE SEQUENCE [LARGE SCALE GENOMIC DNA]</scope>
    <source>
        <strain evidence="3">JCM 1407</strain>
    </source>
</reference>
<dbReference type="InterPro" id="IPR054845">
    <property type="entry name" value="Exosporium_prot_C"/>
</dbReference>
<gene>
    <name evidence="2" type="ORF">GCM10008906_14240</name>
</gene>
<feature type="domain" description="DUF7852" evidence="1">
    <location>
        <begin position="39"/>
        <end position="117"/>
    </location>
</feature>
<proteinExistence type="predicted"/>
<dbReference type="InterPro" id="IPR039286">
    <property type="entry name" value="CsxC"/>
</dbReference>
<evidence type="ECO:0000313" key="3">
    <source>
        <dbReference type="Proteomes" id="UP001501510"/>
    </source>
</evidence>
<dbReference type="RefSeq" id="WP_343760309.1">
    <property type="nucleotide sequence ID" value="NZ_BAAACG010000008.1"/>
</dbReference>
<dbReference type="EMBL" id="BAAACG010000008">
    <property type="protein sequence ID" value="GAA0737735.1"/>
    <property type="molecule type" value="Genomic_DNA"/>
</dbReference>
<dbReference type="InterPro" id="IPR057174">
    <property type="entry name" value="DUF7852"/>
</dbReference>
<keyword evidence="3" id="KW-1185">Reference proteome</keyword>
<dbReference type="Pfam" id="PF25250">
    <property type="entry name" value="DUF7852"/>
    <property type="match status" value="1"/>
</dbReference>
<protein>
    <recommendedName>
        <fullName evidence="1">DUF7852 domain-containing protein</fullName>
    </recommendedName>
</protein>
<organism evidence="2 3">
    <name type="scientific">Clostridium oceanicum</name>
    <dbReference type="NCBI Taxonomy" id="1543"/>
    <lineage>
        <taxon>Bacteria</taxon>
        <taxon>Bacillati</taxon>
        <taxon>Bacillota</taxon>
        <taxon>Clostridia</taxon>
        <taxon>Eubacteriales</taxon>
        <taxon>Clostridiaceae</taxon>
        <taxon>Clostridium</taxon>
    </lineage>
</organism>
<evidence type="ECO:0000313" key="2">
    <source>
        <dbReference type="EMBL" id="GAA0737735.1"/>
    </source>
</evidence>
<dbReference type="PANTHER" id="PTHR37303:SF2">
    <property type="entry name" value="DUF3794 DOMAIN-CONTAINING PROTEIN"/>
    <property type="match status" value="1"/>
</dbReference>
<dbReference type="NCBIfam" id="NF045794">
    <property type="entry name" value="CsxC_fam"/>
    <property type="match status" value="1"/>
</dbReference>
<dbReference type="PANTHER" id="PTHR37303">
    <property type="entry name" value="EXPORTED PROTEIN-RELATED"/>
    <property type="match status" value="1"/>
</dbReference>
<accession>A0ABP3UQV8</accession>
<sequence>MEIENKSGYCCKPDINCGKVLDSKTLSMCDGVDIDPEGIEDELVAKIPVVLAEKDIQIDIEADIKLKEKYYEIKRIYKDVYLTQCKLVPVEMDNEPVGKLFIEGYVRENIEYASAECVKDGVVSGDIRHTTVKVPFSCVTQIDYDTLPDMPNKKQKEEYDFTCQCPCDQCKCDDIKLGKLDCENYMQSITDFAEKPFCELEGTRIYEIDIQQKRCRDEYGAKVYDRLKEKLVVYVTVKVLQNQQVRINKEING</sequence>
<evidence type="ECO:0000259" key="1">
    <source>
        <dbReference type="Pfam" id="PF25250"/>
    </source>
</evidence>
<comment type="caution">
    <text evidence="2">The sequence shown here is derived from an EMBL/GenBank/DDBJ whole genome shotgun (WGS) entry which is preliminary data.</text>
</comment>
<dbReference type="Proteomes" id="UP001501510">
    <property type="component" value="Unassembled WGS sequence"/>
</dbReference>